<dbReference type="AlphaFoldDB" id="A0A314V0H0"/>
<sequence length="121" mass="12887">MRLGTAGGARAELSWAASENASDWMKLGTAGTVGFLRPGLVRRWLGFYSNWVEVTAGMLLEGTAGLGGARYAAGCFGLELQMEQLEMPKGCAVGSLSWMRCGRKFLAAGFLAAEEFLAEKS</sequence>
<gene>
    <name evidence="1" type="ORF">Pyn_41148</name>
</gene>
<organism evidence="1 2">
    <name type="scientific">Prunus yedoensis var. nudiflora</name>
    <dbReference type="NCBI Taxonomy" id="2094558"/>
    <lineage>
        <taxon>Eukaryota</taxon>
        <taxon>Viridiplantae</taxon>
        <taxon>Streptophyta</taxon>
        <taxon>Embryophyta</taxon>
        <taxon>Tracheophyta</taxon>
        <taxon>Spermatophyta</taxon>
        <taxon>Magnoliopsida</taxon>
        <taxon>eudicotyledons</taxon>
        <taxon>Gunneridae</taxon>
        <taxon>Pentapetalae</taxon>
        <taxon>rosids</taxon>
        <taxon>fabids</taxon>
        <taxon>Rosales</taxon>
        <taxon>Rosaceae</taxon>
        <taxon>Amygdaloideae</taxon>
        <taxon>Amygdaleae</taxon>
        <taxon>Prunus</taxon>
    </lineage>
</organism>
<reference evidence="1 2" key="1">
    <citation type="submission" date="2018-02" db="EMBL/GenBank/DDBJ databases">
        <title>Draft genome of wild Prunus yedoensis var. nudiflora.</title>
        <authorList>
            <person name="Baek S."/>
            <person name="Kim J.-H."/>
            <person name="Choi K."/>
            <person name="Kim G.-B."/>
            <person name="Cho A."/>
            <person name="Jang H."/>
            <person name="Shin C.-H."/>
            <person name="Yu H.-J."/>
            <person name="Mun J.-H."/>
        </authorList>
    </citation>
    <scope>NUCLEOTIDE SEQUENCE [LARGE SCALE GENOMIC DNA]</scope>
    <source>
        <strain evidence="2">cv. Jeju island</strain>
        <tissue evidence="1">Leaf</tissue>
    </source>
</reference>
<dbReference type="EMBL" id="PJQY01002716">
    <property type="protein sequence ID" value="PQM43133.1"/>
    <property type="molecule type" value="Genomic_DNA"/>
</dbReference>
<name>A0A314V0H0_PRUYE</name>
<proteinExistence type="predicted"/>
<keyword evidence="2" id="KW-1185">Reference proteome</keyword>
<accession>A0A314V0H0</accession>
<comment type="caution">
    <text evidence="1">The sequence shown here is derived from an EMBL/GenBank/DDBJ whole genome shotgun (WGS) entry which is preliminary data.</text>
</comment>
<evidence type="ECO:0000313" key="1">
    <source>
        <dbReference type="EMBL" id="PQM43133.1"/>
    </source>
</evidence>
<protein>
    <submittedName>
        <fullName evidence="1">Uncharacterized protein</fullName>
    </submittedName>
</protein>
<evidence type="ECO:0000313" key="2">
    <source>
        <dbReference type="Proteomes" id="UP000250321"/>
    </source>
</evidence>
<dbReference type="Proteomes" id="UP000250321">
    <property type="component" value="Unassembled WGS sequence"/>
</dbReference>